<accession>A0A0H3AWR6</accession>
<organism evidence="1 2">
    <name type="scientific">Rickettsia rickettsii (strain Sheila Smith)</name>
    <dbReference type="NCBI Taxonomy" id="392021"/>
    <lineage>
        <taxon>Bacteria</taxon>
        <taxon>Pseudomonadati</taxon>
        <taxon>Pseudomonadota</taxon>
        <taxon>Alphaproteobacteria</taxon>
        <taxon>Rickettsiales</taxon>
        <taxon>Rickettsiaceae</taxon>
        <taxon>Rickettsieae</taxon>
        <taxon>Rickettsia</taxon>
        <taxon>spotted fever group</taxon>
    </lineage>
</organism>
<gene>
    <name evidence="1" type="ordered locus">A1G_04255</name>
</gene>
<dbReference type="KEGG" id="rri:A1G_04255"/>
<proteinExistence type="predicted"/>
<evidence type="ECO:0000313" key="2">
    <source>
        <dbReference type="Proteomes" id="UP000006832"/>
    </source>
</evidence>
<dbReference type="RefSeq" id="WP_012150931.1">
    <property type="nucleotide sequence ID" value="NC_009882.1"/>
</dbReference>
<name>A0A0H3AWR6_RICRS</name>
<dbReference type="HOGENOM" id="CLU_207294_0_0_5"/>
<sequence length="64" mass="7552">MTGFDAGKSFEHYVFLELIAYKYLNNKRDELFYWCTKDPMEVESNITLLRSVCGQTYLFSSSHL</sequence>
<protein>
    <submittedName>
        <fullName evidence="1">Uncharacterized protein</fullName>
    </submittedName>
</protein>
<dbReference type="Proteomes" id="UP000006832">
    <property type="component" value="Chromosome"/>
</dbReference>
<evidence type="ECO:0000313" key="1">
    <source>
        <dbReference type="EMBL" id="ABV76357.1"/>
    </source>
</evidence>
<reference evidence="2" key="1">
    <citation type="submission" date="2007-09" db="EMBL/GenBank/DDBJ databases">
        <title>Complete genome sequence of Rickettsia rickettsii.</title>
        <authorList>
            <person name="Madan A."/>
            <person name="Fahey J."/>
            <person name="Helton E."/>
            <person name="Ketteman M."/>
            <person name="Madan A."/>
            <person name="Rodrigues S."/>
            <person name="Sanchez A."/>
            <person name="Dasch G."/>
            <person name="Eremeeva M."/>
        </authorList>
    </citation>
    <scope>NUCLEOTIDE SEQUENCE [LARGE SCALE GENOMIC DNA]</scope>
    <source>
        <strain evidence="2">Sheila Smith</strain>
    </source>
</reference>
<dbReference type="EMBL" id="CP000848">
    <property type="protein sequence ID" value="ABV76357.1"/>
    <property type="molecule type" value="Genomic_DNA"/>
</dbReference>
<dbReference type="AlphaFoldDB" id="A0A0H3AWR6"/>
<dbReference type="GeneID" id="79937994"/>